<reference evidence="2 5" key="2">
    <citation type="submission" date="2019-07" db="EMBL/GenBank/DDBJ databases">
        <title>Whole genome shotgun sequence of Myxococcus virescens NBRC 100334.</title>
        <authorList>
            <person name="Hosoyama A."/>
            <person name="Uohara A."/>
            <person name="Ohji S."/>
            <person name="Ichikawa N."/>
        </authorList>
    </citation>
    <scope>NUCLEOTIDE SEQUENCE [LARGE SCALE GENOMIC DNA]</scope>
    <source>
        <strain evidence="2 5">NBRC 100334</strain>
    </source>
</reference>
<name>A0A511H737_9BACT</name>
<feature type="domain" description="TetR transcriptional regulator CgmR-like C-terminal" evidence="1">
    <location>
        <begin position="12"/>
        <end position="50"/>
    </location>
</feature>
<proteinExistence type="predicted"/>
<dbReference type="Proteomes" id="UP000321224">
    <property type="component" value="Unassembled WGS sequence"/>
</dbReference>
<keyword evidence="4" id="KW-1185">Reference proteome</keyword>
<comment type="caution">
    <text evidence="2">The sequence shown here is derived from an EMBL/GenBank/DDBJ whole genome shotgun (WGS) entry which is preliminary data.</text>
</comment>
<protein>
    <recommendedName>
        <fullName evidence="1">TetR transcriptional regulator CgmR-like C-terminal domain-containing protein</fullName>
    </recommendedName>
</protein>
<evidence type="ECO:0000259" key="1">
    <source>
        <dbReference type="Pfam" id="PF17937"/>
    </source>
</evidence>
<accession>A0A511H737</accession>
<evidence type="ECO:0000313" key="4">
    <source>
        <dbReference type="Proteomes" id="UP000198717"/>
    </source>
</evidence>
<dbReference type="Gene3D" id="1.10.357.10">
    <property type="entry name" value="Tetracycline Repressor, domain 2"/>
    <property type="match status" value="1"/>
</dbReference>
<evidence type="ECO:0000313" key="5">
    <source>
        <dbReference type="Proteomes" id="UP000321224"/>
    </source>
</evidence>
<dbReference type="EMBL" id="BJVY01000004">
    <property type="protein sequence ID" value="GEL69356.1"/>
    <property type="molecule type" value="Genomic_DNA"/>
</dbReference>
<organism evidence="2 5">
    <name type="scientific">Myxococcus virescens</name>
    <dbReference type="NCBI Taxonomy" id="83456"/>
    <lineage>
        <taxon>Bacteria</taxon>
        <taxon>Pseudomonadati</taxon>
        <taxon>Myxococcota</taxon>
        <taxon>Myxococcia</taxon>
        <taxon>Myxococcales</taxon>
        <taxon>Cystobacterineae</taxon>
        <taxon>Myxococcaceae</taxon>
        <taxon>Myxococcus</taxon>
    </lineage>
</organism>
<dbReference type="InterPro" id="IPR036271">
    <property type="entry name" value="Tet_transcr_reg_TetR-rel_C_sf"/>
</dbReference>
<sequence>MSETRPFQALKSVICRLATGGLWFADLLEDQGIKPEVRAAVIRRLEELTRE</sequence>
<evidence type="ECO:0000313" key="3">
    <source>
        <dbReference type="EMBL" id="SDE36902.1"/>
    </source>
</evidence>
<dbReference type="Proteomes" id="UP000198717">
    <property type="component" value="Unassembled WGS sequence"/>
</dbReference>
<dbReference type="Pfam" id="PF17937">
    <property type="entry name" value="TetR_C_28"/>
    <property type="match status" value="1"/>
</dbReference>
<dbReference type="AlphaFoldDB" id="A0A511H737"/>
<dbReference type="InterPro" id="IPR041479">
    <property type="entry name" value="TetR_CgmR_C"/>
</dbReference>
<reference evidence="3 4" key="1">
    <citation type="submission" date="2016-10" db="EMBL/GenBank/DDBJ databases">
        <authorList>
            <person name="Varghese N."/>
            <person name="Submissions S."/>
        </authorList>
    </citation>
    <scope>NUCLEOTIDE SEQUENCE [LARGE SCALE GENOMIC DNA]</scope>
    <source>
        <strain evidence="3 4">DSM 2260</strain>
    </source>
</reference>
<dbReference type="SUPFAM" id="SSF48498">
    <property type="entry name" value="Tetracyclin repressor-like, C-terminal domain"/>
    <property type="match status" value="1"/>
</dbReference>
<evidence type="ECO:0000313" key="2">
    <source>
        <dbReference type="EMBL" id="GEL69356.1"/>
    </source>
</evidence>
<gene>
    <name evidence="2" type="ORF">MVI01_11400</name>
    <name evidence="3" type="ORF">SAMN04488504_106204</name>
</gene>
<dbReference type="RefSeq" id="WP_244171865.1">
    <property type="nucleotide sequence ID" value="NZ_BJVY01000004.1"/>
</dbReference>
<dbReference type="EMBL" id="FNAJ01000006">
    <property type="protein sequence ID" value="SDE36902.1"/>
    <property type="molecule type" value="Genomic_DNA"/>
</dbReference>